<reference evidence="3" key="1">
    <citation type="journal article" date="2018" name="Nat. Microbiol.">
        <title>Leveraging single-cell genomics to expand the fungal tree of life.</title>
        <authorList>
            <person name="Ahrendt S.R."/>
            <person name="Quandt C.A."/>
            <person name="Ciobanu D."/>
            <person name="Clum A."/>
            <person name="Salamov A."/>
            <person name="Andreopoulos B."/>
            <person name="Cheng J.F."/>
            <person name="Woyke T."/>
            <person name="Pelin A."/>
            <person name="Henrissat B."/>
            <person name="Reynolds N.K."/>
            <person name="Benny G.L."/>
            <person name="Smith M.E."/>
            <person name="James T.Y."/>
            <person name="Grigoriev I.V."/>
        </authorList>
    </citation>
    <scope>NUCLEOTIDE SEQUENCE [LARGE SCALE GENOMIC DNA]</scope>
    <source>
        <strain evidence="3">RSA 1356</strain>
    </source>
</reference>
<sequence length="457" mass="51283">MSPPNHSDPAEQPPFLFAYENDLTAALASETLDYRSVKIFDFDNTLFKSPLPNPRLWHHSLAGRLMSPEVGWFHDVRTLSEPFVVCRGETTDQVPSRRGSSNSSNAAHWFAANVLHEARTAIAASDTFTVLLTGRLRSVYYARIVELLTTQQLQFNMVILRENNPSAPYPTTMTFKKDCVQRLLSALPLVRTLTLWEDRPAHAAQFQAWLEDIRACGRLDQAAVVHVKPNVHYMALAQEKQLVHALIADYNARTPRKPLQTETRLLRASLHLSAASITKLYTLFDVPADHPLPSQPANLVVKKMPAAECLALTARQRERIRLTATRGRPVHGRPTVLLTSNRPHFHVLYHMNAPLPAALPKDKDSLPTVATRLRIMGALRLQTVLGVRQPSDEDKPLPVGQMIVQQHPRLHGKALQQACIRLSQELKARGIANRRANAEQVKQVVVALDFESHNKNT</sequence>
<gene>
    <name evidence="2" type="ORF">THASP1DRAFT_28892</name>
</gene>
<dbReference type="AlphaFoldDB" id="A0A4P9XUQ2"/>
<dbReference type="Proteomes" id="UP000271241">
    <property type="component" value="Unassembled WGS sequence"/>
</dbReference>
<protein>
    <recommendedName>
        <fullName evidence="1">Swiss Army Knife RNA repair protein HAD domain-containing protein</fullName>
    </recommendedName>
</protein>
<dbReference type="OrthoDB" id="5596992at2759"/>
<evidence type="ECO:0000313" key="3">
    <source>
        <dbReference type="Proteomes" id="UP000271241"/>
    </source>
</evidence>
<accession>A0A4P9XUQ2</accession>
<dbReference type="InterPro" id="IPR018812">
    <property type="entry name" value="SAK_HAD"/>
</dbReference>
<dbReference type="Pfam" id="PF10307">
    <property type="entry name" value="HAD_SAK_1"/>
    <property type="match status" value="1"/>
</dbReference>
<keyword evidence="3" id="KW-1185">Reference proteome</keyword>
<organism evidence="2 3">
    <name type="scientific">Thamnocephalis sphaerospora</name>
    <dbReference type="NCBI Taxonomy" id="78915"/>
    <lineage>
        <taxon>Eukaryota</taxon>
        <taxon>Fungi</taxon>
        <taxon>Fungi incertae sedis</taxon>
        <taxon>Zoopagomycota</taxon>
        <taxon>Zoopagomycotina</taxon>
        <taxon>Zoopagomycetes</taxon>
        <taxon>Zoopagales</taxon>
        <taxon>Sigmoideomycetaceae</taxon>
        <taxon>Thamnocephalis</taxon>
    </lineage>
</organism>
<dbReference type="EMBL" id="KZ992523">
    <property type="protein sequence ID" value="RKP09311.1"/>
    <property type="molecule type" value="Genomic_DNA"/>
</dbReference>
<name>A0A4P9XUQ2_9FUNG</name>
<evidence type="ECO:0000313" key="2">
    <source>
        <dbReference type="EMBL" id="RKP09311.1"/>
    </source>
</evidence>
<proteinExistence type="predicted"/>
<feature type="domain" description="Swiss Army Knife RNA repair protein HAD" evidence="1">
    <location>
        <begin position="49"/>
        <end position="251"/>
    </location>
</feature>
<evidence type="ECO:0000259" key="1">
    <source>
        <dbReference type="Pfam" id="PF10307"/>
    </source>
</evidence>